<protein>
    <recommendedName>
        <fullName evidence="6">GTPase HflX</fullName>
    </recommendedName>
    <alternativeName>
        <fullName evidence="6">GTP-binding protein HflX</fullName>
    </alternativeName>
</protein>
<accession>A0A497XQ47</accession>
<dbReference type="GO" id="GO:0043022">
    <property type="term" value="F:ribosome binding"/>
    <property type="evidence" value="ECO:0007669"/>
    <property type="project" value="TreeGrafter"/>
</dbReference>
<dbReference type="HAMAP" id="MF_00900">
    <property type="entry name" value="GTPase_HflX"/>
    <property type="match status" value="1"/>
</dbReference>
<keyword evidence="3 6" id="KW-0547">Nucleotide-binding</keyword>
<evidence type="ECO:0000256" key="7">
    <source>
        <dbReference type="PIRSR" id="PIRSR006809-1"/>
    </source>
</evidence>
<comment type="function">
    <text evidence="6">GTPase that associates with the 50S ribosomal subunit and may have a role during protein synthesis or ribosome biogenesis.</text>
</comment>
<dbReference type="InterPro" id="IPR016496">
    <property type="entry name" value="GTPase_HflX"/>
</dbReference>
<evidence type="ECO:0000256" key="3">
    <source>
        <dbReference type="ARBA" id="ARBA00022741"/>
    </source>
</evidence>
<feature type="binding site" evidence="7">
    <location>
        <begin position="228"/>
        <end position="232"/>
    </location>
    <ligand>
        <name>GTP</name>
        <dbReference type="ChEBI" id="CHEBI:37565"/>
    </ligand>
</feature>
<keyword evidence="2 8" id="KW-0479">Metal-binding</keyword>
<dbReference type="Pfam" id="PF13167">
    <property type="entry name" value="GTP-bdg_N"/>
    <property type="match status" value="1"/>
</dbReference>
<dbReference type="GO" id="GO:0005525">
    <property type="term" value="F:GTP binding"/>
    <property type="evidence" value="ECO:0007669"/>
    <property type="project" value="UniProtKB-UniRule"/>
</dbReference>
<evidence type="ECO:0000256" key="4">
    <source>
        <dbReference type="ARBA" id="ARBA00022842"/>
    </source>
</evidence>
<dbReference type="RefSeq" id="WP_121009559.1">
    <property type="nucleotide sequence ID" value="NZ_RCCJ01000001.1"/>
</dbReference>
<comment type="subunit">
    <text evidence="6">Monomer. Associates with the 50S ribosomal subunit.</text>
</comment>
<evidence type="ECO:0000256" key="2">
    <source>
        <dbReference type="ARBA" id="ARBA00022723"/>
    </source>
</evidence>
<dbReference type="InterPro" id="IPR027417">
    <property type="entry name" value="P-loop_NTPase"/>
</dbReference>
<dbReference type="GO" id="GO:0005737">
    <property type="term" value="C:cytoplasm"/>
    <property type="evidence" value="ECO:0007669"/>
    <property type="project" value="UniProtKB-SubCell"/>
</dbReference>
<dbReference type="Gene3D" id="3.40.50.300">
    <property type="entry name" value="P-loop containing nucleotide triphosphate hydrolases"/>
    <property type="match status" value="1"/>
</dbReference>
<dbReference type="Gene3D" id="6.10.250.2860">
    <property type="match status" value="1"/>
</dbReference>
<evidence type="ECO:0000313" key="10">
    <source>
        <dbReference type="EMBL" id="RLJ70249.1"/>
    </source>
</evidence>
<dbReference type="Pfam" id="PF16360">
    <property type="entry name" value="GTP-bdg_M"/>
    <property type="match status" value="1"/>
</dbReference>
<evidence type="ECO:0000256" key="6">
    <source>
        <dbReference type="HAMAP-Rule" id="MF_00900"/>
    </source>
</evidence>
<comment type="similarity">
    <text evidence="6">Belongs to the TRAFAC class OBG-HflX-like GTPase superfamily. HflX GTPase family.</text>
</comment>
<keyword evidence="1 6" id="KW-0963">Cytoplasm</keyword>
<dbReference type="AlphaFoldDB" id="A0A497XQ47"/>
<keyword evidence="5 6" id="KW-0342">GTP-binding</keyword>
<dbReference type="CDD" id="cd01878">
    <property type="entry name" value="HflX"/>
    <property type="match status" value="1"/>
</dbReference>
<dbReference type="Pfam" id="PF01926">
    <property type="entry name" value="MMR_HSR1"/>
    <property type="match status" value="1"/>
</dbReference>
<evidence type="ECO:0000256" key="5">
    <source>
        <dbReference type="ARBA" id="ARBA00023134"/>
    </source>
</evidence>
<evidence type="ECO:0000259" key="9">
    <source>
        <dbReference type="PROSITE" id="PS51705"/>
    </source>
</evidence>
<dbReference type="SUPFAM" id="SSF52540">
    <property type="entry name" value="P-loop containing nucleoside triphosphate hydrolases"/>
    <property type="match status" value="1"/>
</dbReference>
<dbReference type="Proteomes" id="UP000267841">
    <property type="component" value="Unassembled WGS sequence"/>
</dbReference>
<keyword evidence="11" id="KW-1185">Reference proteome</keyword>
<dbReference type="PROSITE" id="PS51705">
    <property type="entry name" value="G_HFLX"/>
    <property type="match status" value="1"/>
</dbReference>
<comment type="subcellular location">
    <subcellularLocation>
        <location evidence="6">Cytoplasm</location>
    </subcellularLocation>
    <text evidence="6">May associate with membranes.</text>
</comment>
<dbReference type="GO" id="GO:0046872">
    <property type="term" value="F:metal ion binding"/>
    <property type="evidence" value="ECO:0007669"/>
    <property type="project" value="UniProtKB-KW"/>
</dbReference>
<comment type="caution">
    <text evidence="10">The sequence shown here is derived from an EMBL/GenBank/DDBJ whole genome shotgun (WGS) entry which is preliminary data.</text>
</comment>
<dbReference type="PRINTS" id="PR00326">
    <property type="entry name" value="GTP1OBG"/>
</dbReference>
<dbReference type="FunFam" id="3.40.50.11060:FF:000001">
    <property type="entry name" value="GTPase HflX"/>
    <property type="match status" value="1"/>
</dbReference>
<dbReference type="OrthoDB" id="9812272at2"/>
<dbReference type="GO" id="GO:0003924">
    <property type="term" value="F:GTPase activity"/>
    <property type="evidence" value="ECO:0007669"/>
    <property type="project" value="UniProtKB-UniRule"/>
</dbReference>
<dbReference type="InterPro" id="IPR005225">
    <property type="entry name" value="Small_GTP-bd"/>
</dbReference>
<feature type="binding site" evidence="7">
    <location>
        <begin position="250"/>
        <end position="253"/>
    </location>
    <ligand>
        <name>GTP</name>
        <dbReference type="ChEBI" id="CHEBI:37565"/>
    </ligand>
</feature>
<gene>
    <name evidence="6" type="primary">hflX</name>
    <name evidence="10" type="ORF">BCF55_0515</name>
</gene>
<evidence type="ECO:0000313" key="11">
    <source>
        <dbReference type="Proteomes" id="UP000267841"/>
    </source>
</evidence>
<evidence type="ECO:0000256" key="8">
    <source>
        <dbReference type="PIRSR" id="PIRSR006809-2"/>
    </source>
</evidence>
<feature type="binding site" evidence="7">
    <location>
        <begin position="316"/>
        <end position="319"/>
    </location>
    <ligand>
        <name>GTP</name>
        <dbReference type="ChEBI" id="CHEBI:37565"/>
    </ligand>
</feature>
<feature type="binding site" evidence="8">
    <location>
        <position position="230"/>
    </location>
    <ligand>
        <name>Mg(2+)</name>
        <dbReference type="ChEBI" id="CHEBI:18420"/>
    </ligand>
</feature>
<dbReference type="NCBIfam" id="TIGR03156">
    <property type="entry name" value="GTP_HflX"/>
    <property type="match status" value="1"/>
</dbReference>
<sequence length="373" mass="42202">MRAILVGIWNKDIHKEEAKESLRELKGLVKALGGVSLGYVLQKRSKPDTKYFIGAGKAQELKEISQGTKADAVIFDDFLTPSQVKSLEEIIGKPVLDRTDLVIEIFSRRAKSKEAKLQVELARLTHELPRLYGKGRAMSRLGGGVGTRGPGEQEAEIRRRLIKKRIYQIKEELEEVKKMRRHQRKRRERSDTGENILKVAIVGYTNAGKSTLLKALTGRETFTADMLFATLDTKTSARIISPEMKVLFTDTVGFIKKLPPELIESFKATLEEVTEADIILHVVDISDDRWLDYIHTVREILRELAADDKPVIYVLNKADRVVDSEEEARHLPHGAFVEGRSVVVSAEKRWGLEELLEKVRTLGEEVLTVSPER</sequence>
<dbReference type="NCBIfam" id="TIGR00231">
    <property type="entry name" value="small_GTP"/>
    <property type="match status" value="1"/>
</dbReference>
<reference evidence="10 11" key="1">
    <citation type="submission" date="2018-10" db="EMBL/GenBank/DDBJ databases">
        <title>Genomic Encyclopedia of Archaeal and Bacterial Type Strains, Phase II (KMG-II): from individual species to whole genera.</title>
        <authorList>
            <person name="Goeker M."/>
        </authorList>
    </citation>
    <scope>NUCLEOTIDE SEQUENCE [LARGE SCALE GENOMIC DNA]</scope>
    <source>
        <strain evidence="10 11">DSM 16510</strain>
    </source>
</reference>
<dbReference type="InterPro" id="IPR006073">
    <property type="entry name" value="GTP-bd"/>
</dbReference>
<name>A0A497XQ47_9AQUI</name>
<organism evidence="10 11">
    <name type="scientific">Hydrogenivirga caldilitoris</name>
    <dbReference type="NCBI Taxonomy" id="246264"/>
    <lineage>
        <taxon>Bacteria</taxon>
        <taxon>Pseudomonadati</taxon>
        <taxon>Aquificota</taxon>
        <taxon>Aquificia</taxon>
        <taxon>Aquificales</taxon>
        <taxon>Aquificaceae</taxon>
        <taxon>Hydrogenivirga</taxon>
    </lineage>
</organism>
<dbReference type="InterPro" id="IPR030394">
    <property type="entry name" value="G_HFLX_dom"/>
</dbReference>
<evidence type="ECO:0000256" key="1">
    <source>
        <dbReference type="ARBA" id="ARBA00022490"/>
    </source>
</evidence>
<dbReference type="EMBL" id="RCCJ01000001">
    <property type="protein sequence ID" value="RLJ70249.1"/>
    <property type="molecule type" value="Genomic_DNA"/>
</dbReference>
<dbReference type="InterPro" id="IPR025121">
    <property type="entry name" value="GTPase_HflX_N"/>
</dbReference>
<proteinExistence type="inferred from homology"/>
<dbReference type="InterPro" id="IPR032305">
    <property type="entry name" value="GTP-bd_M"/>
</dbReference>
<dbReference type="PANTHER" id="PTHR10229:SF0">
    <property type="entry name" value="GTP-BINDING PROTEIN 6-RELATED"/>
    <property type="match status" value="1"/>
</dbReference>
<keyword evidence="4 8" id="KW-0460">Magnesium</keyword>
<dbReference type="Gene3D" id="3.40.50.11060">
    <property type="entry name" value="GTPase HflX, N-terminal domain"/>
    <property type="match status" value="1"/>
</dbReference>
<feature type="domain" description="Hflx-type G" evidence="9">
    <location>
        <begin position="197"/>
        <end position="367"/>
    </location>
</feature>
<dbReference type="PANTHER" id="PTHR10229">
    <property type="entry name" value="GTP-BINDING PROTEIN HFLX"/>
    <property type="match status" value="1"/>
</dbReference>
<feature type="binding site" evidence="7">
    <location>
        <begin position="203"/>
        <end position="210"/>
    </location>
    <ligand>
        <name>GTP</name>
        <dbReference type="ChEBI" id="CHEBI:37565"/>
    </ligand>
</feature>
<feature type="binding site" evidence="8">
    <location>
        <position position="210"/>
    </location>
    <ligand>
        <name>Mg(2+)</name>
        <dbReference type="ChEBI" id="CHEBI:18420"/>
    </ligand>
</feature>
<comment type="cofactor">
    <cofactor evidence="8">
        <name>Mg(2+)</name>
        <dbReference type="ChEBI" id="CHEBI:18420"/>
    </cofactor>
</comment>
<dbReference type="InterPro" id="IPR042108">
    <property type="entry name" value="GTPase_HflX_N_sf"/>
</dbReference>
<dbReference type="PIRSF" id="PIRSF006809">
    <property type="entry name" value="GTP-binding_hflX_prd"/>
    <property type="match status" value="1"/>
</dbReference>